<dbReference type="Gene3D" id="3.30.1240.10">
    <property type="match status" value="1"/>
</dbReference>
<proteinExistence type="predicted"/>
<keyword evidence="1" id="KW-0378">Hydrolase</keyword>
<comment type="caution">
    <text evidence="1">The sequence shown here is derived from an EMBL/GenBank/DDBJ whole genome shotgun (WGS) entry which is preliminary data.</text>
</comment>
<accession>A0A2A9D2N2</accession>
<keyword evidence="2" id="KW-1185">Reference proteome</keyword>
<dbReference type="RefSeq" id="WP_098469863.1">
    <property type="nucleotide sequence ID" value="NZ_PDJD01000001.1"/>
</dbReference>
<evidence type="ECO:0000313" key="2">
    <source>
        <dbReference type="Proteomes" id="UP000224915"/>
    </source>
</evidence>
<organism evidence="1 2">
    <name type="scientific">Serinibacter salmoneus</name>
    <dbReference type="NCBI Taxonomy" id="556530"/>
    <lineage>
        <taxon>Bacteria</taxon>
        <taxon>Bacillati</taxon>
        <taxon>Actinomycetota</taxon>
        <taxon>Actinomycetes</taxon>
        <taxon>Micrococcales</taxon>
        <taxon>Beutenbergiaceae</taxon>
        <taxon>Serinibacter</taxon>
    </lineage>
</organism>
<dbReference type="Gene3D" id="3.40.50.1000">
    <property type="entry name" value="HAD superfamily/HAD-like"/>
    <property type="match status" value="1"/>
</dbReference>
<dbReference type="PANTHER" id="PTHR10000:SF8">
    <property type="entry name" value="HAD SUPERFAMILY HYDROLASE-LIKE, TYPE 3"/>
    <property type="match status" value="1"/>
</dbReference>
<gene>
    <name evidence="1" type="ORF">ATL40_2576</name>
</gene>
<dbReference type="OrthoDB" id="3180855at2"/>
<sequence length="297" mass="30531">MSAADPAGGSAIAWEDVPRFTAAAVERVLAAAREADTAPLVALDIDGTLLGHDGSLAPEVIDGVARLREAGVHVVLATGRSVPALLPVAHWLGLDSGYAVCSNGAVTITLRRDGGYDLVSEVTFDAGPAVRAMLAEDPEVIVAVEDLGQGFKATRHFPAGELSAPTQLVDLEELLAEPVSRVVLRAPTRTSDHFSEMVARAGLHGVTYAVGWTAWLDLTPPGVSKASALDVVRETYGVPAGATLAAGDGQNDREMLQWAALGVAMGSADAGTIAVADVVTGHVDENGVVPVLRAALP</sequence>
<dbReference type="Proteomes" id="UP000224915">
    <property type="component" value="Unassembled WGS sequence"/>
</dbReference>
<dbReference type="InterPro" id="IPR023214">
    <property type="entry name" value="HAD_sf"/>
</dbReference>
<dbReference type="GO" id="GO:0000287">
    <property type="term" value="F:magnesium ion binding"/>
    <property type="evidence" value="ECO:0007669"/>
    <property type="project" value="TreeGrafter"/>
</dbReference>
<reference evidence="1 2" key="1">
    <citation type="submission" date="2017-10" db="EMBL/GenBank/DDBJ databases">
        <title>Sequencing the genomes of 1000 actinobacteria strains.</title>
        <authorList>
            <person name="Klenk H.-P."/>
        </authorList>
    </citation>
    <scope>NUCLEOTIDE SEQUENCE [LARGE SCALE GENOMIC DNA]</scope>
    <source>
        <strain evidence="1 2">DSM 21801</strain>
    </source>
</reference>
<dbReference type="PANTHER" id="PTHR10000">
    <property type="entry name" value="PHOSPHOSERINE PHOSPHATASE"/>
    <property type="match status" value="1"/>
</dbReference>
<dbReference type="GO" id="GO:0005829">
    <property type="term" value="C:cytosol"/>
    <property type="evidence" value="ECO:0007669"/>
    <property type="project" value="TreeGrafter"/>
</dbReference>
<name>A0A2A9D2N2_9MICO</name>
<dbReference type="Pfam" id="PF08282">
    <property type="entry name" value="Hydrolase_3"/>
    <property type="match status" value="1"/>
</dbReference>
<dbReference type="AlphaFoldDB" id="A0A2A9D2N2"/>
<dbReference type="SUPFAM" id="SSF56784">
    <property type="entry name" value="HAD-like"/>
    <property type="match status" value="1"/>
</dbReference>
<dbReference type="GO" id="GO:0016791">
    <property type="term" value="F:phosphatase activity"/>
    <property type="evidence" value="ECO:0007669"/>
    <property type="project" value="TreeGrafter"/>
</dbReference>
<protein>
    <submittedName>
        <fullName evidence="1">HAD superfamily hydrolase (TIGR01484 family)</fullName>
    </submittedName>
</protein>
<dbReference type="InterPro" id="IPR036412">
    <property type="entry name" value="HAD-like_sf"/>
</dbReference>
<dbReference type="EMBL" id="PDJD01000001">
    <property type="protein sequence ID" value="PFG20957.1"/>
    <property type="molecule type" value="Genomic_DNA"/>
</dbReference>
<evidence type="ECO:0000313" key="1">
    <source>
        <dbReference type="EMBL" id="PFG20957.1"/>
    </source>
</evidence>
<dbReference type="NCBIfam" id="TIGR01484">
    <property type="entry name" value="HAD-SF-IIB"/>
    <property type="match status" value="1"/>
</dbReference>
<dbReference type="InterPro" id="IPR006379">
    <property type="entry name" value="HAD-SF_hydro_IIB"/>
</dbReference>